<feature type="region of interest" description="Disordered" evidence="1">
    <location>
        <begin position="43"/>
        <end position="86"/>
    </location>
</feature>
<evidence type="ECO:0000256" key="1">
    <source>
        <dbReference type="SAM" id="MobiDB-lite"/>
    </source>
</evidence>
<dbReference type="Proteomes" id="UP000001555">
    <property type="component" value="Unassembled WGS sequence"/>
</dbReference>
<dbReference type="AlphaFoldDB" id="A0A1S4KT97"/>
<name>A0A1S4KT97_IXOSC</name>
<keyword evidence="3" id="KW-1185">Reference proteome</keyword>
<dbReference type="EnsemblMetazoa" id="ISCW003800-RA">
    <property type="protein sequence ID" value="ISCW003800-PA"/>
    <property type="gene ID" value="ISCW003800"/>
</dbReference>
<reference evidence="2" key="2">
    <citation type="submission" date="2020-05" db="UniProtKB">
        <authorList>
            <consortium name="EnsemblMetazoa"/>
        </authorList>
    </citation>
    <scope>IDENTIFICATION</scope>
    <source>
        <strain evidence="2">wikel</strain>
    </source>
</reference>
<dbReference type="EMBL" id="ABJB010674125">
    <property type="status" value="NOT_ANNOTATED_CDS"/>
    <property type="molecule type" value="Genomic_DNA"/>
</dbReference>
<evidence type="ECO:0000313" key="3">
    <source>
        <dbReference type="Proteomes" id="UP000001555"/>
    </source>
</evidence>
<accession>A0A1S4KT97</accession>
<dbReference type="VEuPathDB" id="VectorBase:ISCW003800"/>
<reference evidence="3" key="1">
    <citation type="submission" date="2008-03" db="EMBL/GenBank/DDBJ databases">
        <title>Annotation of Ixodes scapularis.</title>
        <authorList>
            <consortium name="Ixodes scapularis Genome Project Consortium"/>
            <person name="Caler E."/>
            <person name="Hannick L.I."/>
            <person name="Bidwell S."/>
            <person name="Joardar V."/>
            <person name="Thiagarajan M."/>
            <person name="Amedeo P."/>
            <person name="Galinsky K.J."/>
            <person name="Schobel S."/>
            <person name="Inman J."/>
            <person name="Hostetler J."/>
            <person name="Miller J."/>
            <person name="Hammond M."/>
            <person name="Megy K."/>
            <person name="Lawson D."/>
            <person name="Kodira C."/>
            <person name="Sutton G."/>
            <person name="Meyer J."/>
            <person name="Hill C.A."/>
            <person name="Birren B."/>
            <person name="Nene V."/>
            <person name="Collins F."/>
            <person name="Alarcon-Chaidez F."/>
            <person name="Wikel S."/>
            <person name="Strausberg R."/>
        </authorList>
    </citation>
    <scope>NUCLEOTIDE SEQUENCE [LARGE SCALE GENOMIC DNA]</scope>
    <source>
        <strain evidence="3">Wikel</strain>
    </source>
</reference>
<feature type="compositionally biased region" description="Polar residues" evidence="1">
    <location>
        <begin position="71"/>
        <end position="80"/>
    </location>
</feature>
<dbReference type="InParanoid" id="A0A1S4KT97"/>
<sequence>FIVFETCLDELFRISQKRHAPCGSVSKMSGTLLKVPLCEQLPSPLEKPTNPTRQVGGHRTDGGYALHQNEPRQSAQSIQAPQREDVRSPNLLQLPARILASHNQQGEIECCIL</sequence>
<organism evidence="2 3">
    <name type="scientific">Ixodes scapularis</name>
    <name type="common">Black-legged tick</name>
    <name type="synonym">Deer tick</name>
    <dbReference type="NCBI Taxonomy" id="6945"/>
    <lineage>
        <taxon>Eukaryota</taxon>
        <taxon>Metazoa</taxon>
        <taxon>Ecdysozoa</taxon>
        <taxon>Arthropoda</taxon>
        <taxon>Chelicerata</taxon>
        <taxon>Arachnida</taxon>
        <taxon>Acari</taxon>
        <taxon>Parasitiformes</taxon>
        <taxon>Ixodida</taxon>
        <taxon>Ixodoidea</taxon>
        <taxon>Ixodidae</taxon>
        <taxon>Ixodinae</taxon>
        <taxon>Ixodes</taxon>
    </lineage>
</organism>
<proteinExistence type="predicted"/>
<evidence type="ECO:0000313" key="2">
    <source>
        <dbReference type="EnsemblMetazoa" id="ISCW003800-PA"/>
    </source>
</evidence>
<protein>
    <submittedName>
        <fullName evidence="2">Uncharacterized protein</fullName>
    </submittedName>
</protein>
<dbReference type="VEuPathDB" id="VectorBase:ISCI003800"/>